<comment type="caution">
    <text evidence="1">The sequence shown here is derived from an EMBL/GenBank/DDBJ whole genome shotgun (WGS) entry which is preliminary data.</text>
</comment>
<proteinExistence type="predicted"/>
<reference evidence="1 2" key="1">
    <citation type="submission" date="2016-08" db="EMBL/GenBank/DDBJ databases">
        <authorList>
            <person name="Loux V."/>
            <person name="Rue O."/>
        </authorList>
    </citation>
    <scope>NUCLEOTIDE SEQUENCE [LARGE SCALE GENOMIC DNA]</scope>
    <source>
        <strain evidence="1 2">AFSSA_08CEB44bac</strain>
    </source>
</reference>
<name>A0AAX2CH00_9BACI</name>
<dbReference type="EMBL" id="FMIK01000024">
    <property type="protein sequence ID" value="SCL93192.1"/>
    <property type="molecule type" value="Genomic_DNA"/>
</dbReference>
<dbReference type="InterPro" id="IPR019734">
    <property type="entry name" value="TPR_rpt"/>
</dbReference>
<evidence type="ECO:0000313" key="1">
    <source>
        <dbReference type="EMBL" id="SCL93192.1"/>
    </source>
</evidence>
<protein>
    <submittedName>
        <fullName evidence="1">TPR repeat-containing protein</fullName>
    </submittedName>
</protein>
<dbReference type="AlphaFoldDB" id="A0AAX2CH00"/>
<dbReference type="Proteomes" id="UP000242164">
    <property type="component" value="Unassembled WGS sequence"/>
</dbReference>
<dbReference type="SMART" id="SM00028">
    <property type="entry name" value="TPR"/>
    <property type="match status" value="4"/>
</dbReference>
<gene>
    <name evidence="1" type="ORF">BCB44BAC_02197</name>
</gene>
<sequence>MGIKTIADKGYDLLDEWYQKMLSQQLDQAMVLKKAMDDKFNNMKKHTDSFIYYSLLNFRYQMLTGDFEKSLEGFDYIKDMPDCFLKYYYHFFHFIYHTETGNYNCAEYHRELAANLLDMMPNEAETAEYHYRIALYHYYLSQPTLAIHYATKALEYFSSQEGYETKVGACKNTLGMACVTLEQFEMAEEYLIAALNILERNNEEKAALTVRYNLGLFYADQNLSELAVRHLTDVFEKFTYPRAPYQKRGMYVLAREHFKLGNLAEAQFYIHEGLQCCTEEYDHHFTILKTMIENKSITNLEKCILEGISYFKKQDLWKDVQIYSELLAIKWYNMGMKEKASDYYHMSHEAKNLLKEKGRLK</sequence>
<dbReference type="RefSeq" id="WP_012094400.1">
    <property type="nucleotide sequence ID" value="NZ_CP024096.1"/>
</dbReference>
<accession>A0AAX2CH00</accession>
<organism evidence="1 2">
    <name type="scientific">Bacillus cytotoxicus</name>
    <dbReference type="NCBI Taxonomy" id="580165"/>
    <lineage>
        <taxon>Bacteria</taxon>
        <taxon>Bacillati</taxon>
        <taxon>Bacillota</taxon>
        <taxon>Bacilli</taxon>
        <taxon>Bacillales</taxon>
        <taxon>Bacillaceae</taxon>
        <taxon>Bacillus</taxon>
        <taxon>Bacillus cereus group</taxon>
    </lineage>
</organism>
<dbReference type="InterPro" id="IPR011990">
    <property type="entry name" value="TPR-like_helical_dom_sf"/>
</dbReference>
<dbReference type="Pfam" id="PF13181">
    <property type="entry name" value="TPR_8"/>
    <property type="match status" value="1"/>
</dbReference>
<dbReference type="SUPFAM" id="SSF48452">
    <property type="entry name" value="TPR-like"/>
    <property type="match status" value="1"/>
</dbReference>
<dbReference type="Pfam" id="PF18801">
    <property type="entry name" value="RapH_N"/>
    <property type="match status" value="1"/>
</dbReference>
<dbReference type="GeneID" id="33897229"/>
<dbReference type="Gene3D" id="1.25.40.10">
    <property type="entry name" value="Tetratricopeptide repeat domain"/>
    <property type="match status" value="1"/>
</dbReference>
<evidence type="ECO:0000313" key="2">
    <source>
        <dbReference type="Proteomes" id="UP000242164"/>
    </source>
</evidence>